<keyword evidence="1" id="KW-1133">Transmembrane helix</keyword>
<evidence type="ECO:0000313" key="3">
    <source>
        <dbReference type="Proteomes" id="UP001232343"/>
    </source>
</evidence>
<keyword evidence="1" id="KW-0812">Transmembrane</keyword>
<dbReference type="Proteomes" id="UP001232343">
    <property type="component" value="Unassembled WGS sequence"/>
</dbReference>
<keyword evidence="2" id="KW-0645">Protease</keyword>
<dbReference type="GO" id="GO:0006508">
    <property type="term" value="P:proteolysis"/>
    <property type="evidence" value="ECO:0007669"/>
    <property type="project" value="UniProtKB-KW"/>
</dbReference>
<feature type="transmembrane region" description="Helical" evidence="1">
    <location>
        <begin position="59"/>
        <end position="83"/>
    </location>
</feature>
<sequence>MLIILGHLVGGASGFFLWFLDAILVTYPFLFLLSTTLWGTILTLIALKLSKNNHSFVKHWLLMMLSIHWFTIALLMIDTFSVFNDF</sequence>
<keyword evidence="2" id="KW-0378">Hydrolase</keyword>
<comment type="caution">
    <text evidence="2">The sequence shown here is derived from an EMBL/GenBank/DDBJ whole genome shotgun (WGS) entry which is preliminary data.</text>
</comment>
<evidence type="ECO:0000313" key="2">
    <source>
        <dbReference type="EMBL" id="MDQ0343960.1"/>
    </source>
</evidence>
<proteinExistence type="predicted"/>
<accession>A0ABU0D6E3</accession>
<keyword evidence="3" id="KW-1185">Reference proteome</keyword>
<protein>
    <submittedName>
        <fullName evidence="2">Membrane protein implicated in regulation of membrane protease activity</fullName>
    </submittedName>
</protein>
<gene>
    <name evidence="2" type="ORF">J2S14_002795</name>
</gene>
<name>A0ABU0D6E3_9BACI</name>
<keyword evidence="1" id="KW-0472">Membrane</keyword>
<feature type="transmembrane region" description="Helical" evidence="1">
    <location>
        <begin position="24"/>
        <end position="47"/>
    </location>
</feature>
<organism evidence="2 3">
    <name type="scientific">Lederbergia wuyishanensis</name>
    <dbReference type="NCBI Taxonomy" id="1347903"/>
    <lineage>
        <taxon>Bacteria</taxon>
        <taxon>Bacillati</taxon>
        <taxon>Bacillota</taxon>
        <taxon>Bacilli</taxon>
        <taxon>Bacillales</taxon>
        <taxon>Bacillaceae</taxon>
        <taxon>Lederbergia</taxon>
    </lineage>
</organism>
<dbReference type="EMBL" id="JAUSUO010000007">
    <property type="protein sequence ID" value="MDQ0343960.1"/>
    <property type="molecule type" value="Genomic_DNA"/>
</dbReference>
<evidence type="ECO:0000256" key="1">
    <source>
        <dbReference type="SAM" id="Phobius"/>
    </source>
</evidence>
<dbReference type="GO" id="GO:0008233">
    <property type="term" value="F:peptidase activity"/>
    <property type="evidence" value="ECO:0007669"/>
    <property type="project" value="UniProtKB-KW"/>
</dbReference>
<dbReference type="RefSeq" id="WP_244682221.1">
    <property type="nucleotide sequence ID" value="NZ_JALIRM010000010.1"/>
</dbReference>
<reference evidence="2 3" key="1">
    <citation type="submission" date="2023-07" db="EMBL/GenBank/DDBJ databases">
        <title>Genomic Encyclopedia of Type Strains, Phase IV (KMG-IV): sequencing the most valuable type-strain genomes for metagenomic binning, comparative biology and taxonomic classification.</title>
        <authorList>
            <person name="Goeker M."/>
        </authorList>
    </citation>
    <scope>NUCLEOTIDE SEQUENCE [LARGE SCALE GENOMIC DNA]</scope>
    <source>
        <strain evidence="2 3">DSM 27848</strain>
    </source>
</reference>